<protein>
    <submittedName>
        <fullName evidence="1">DUF3394 domain-containing protein</fullName>
    </submittedName>
</protein>
<dbReference type="InterPro" id="IPR021814">
    <property type="entry name" value="DUF3394"/>
</dbReference>
<evidence type="ECO:0000313" key="1">
    <source>
        <dbReference type="EMBL" id="UYM18937.1"/>
    </source>
</evidence>
<accession>A0ABY6H1J0</accession>
<dbReference type="Proteomes" id="UP001163255">
    <property type="component" value="Chromosome"/>
</dbReference>
<sequence length="64" mass="7238">MDRVNFDSPAEAAGIDFDWSLNRLEIPVQRPPRELIWIPALLLPGLIFLGQRRRSQLADPVAVS</sequence>
<reference evidence="1" key="1">
    <citation type="submission" date="2022-10" db="EMBL/GenBank/DDBJ databases">
        <title>Completed Genome Sequence of two octocoral isolated bacterium, Endozoicomonas euniceicola EF212T and Endozoicomonas gorgoniicola PS125T.</title>
        <authorList>
            <person name="Chiou Y.-J."/>
            <person name="Chen Y.-H."/>
        </authorList>
    </citation>
    <scope>NUCLEOTIDE SEQUENCE</scope>
    <source>
        <strain evidence="1">EF212</strain>
    </source>
</reference>
<dbReference type="EMBL" id="CP103300">
    <property type="protein sequence ID" value="UYM18937.1"/>
    <property type="molecule type" value="Genomic_DNA"/>
</dbReference>
<organism evidence="1 2">
    <name type="scientific">Endozoicomonas euniceicola</name>
    <dbReference type="NCBI Taxonomy" id="1234143"/>
    <lineage>
        <taxon>Bacteria</taxon>
        <taxon>Pseudomonadati</taxon>
        <taxon>Pseudomonadota</taxon>
        <taxon>Gammaproteobacteria</taxon>
        <taxon>Oceanospirillales</taxon>
        <taxon>Endozoicomonadaceae</taxon>
        <taxon>Endozoicomonas</taxon>
    </lineage>
</organism>
<evidence type="ECO:0000313" key="2">
    <source>
        <dbReference type="Proteomes" id="UP001163255"/>
    </source>
</evidence>
<proteinExistence type="predicted"/>
<keyword evidence="2" id="KW-1185">Reference proteome</keyword>
<name>A0ABY6H1J0_9GAMM</name>
<gene>
    <name evidence="1" type="ORF">NX720_00830</name>
</gene>
<dbReference type="Pfam" id="PF11874">
    <property type="entry name" value="DUF3394"/>
    <property type="match status" value="1"/>
</dbReference>